<feature type="non-terminal residue" evidence="4">
    <location>
        <position position="1"/>
    </location>
</feature>
<evidence type="ECO:0000256" key="3">
    <source>
        <dbReference type="ARBA" id="ARBA00022737"/>
    </source>
</evidence>
<protein>
    <submittedName>
        <fullName evidence="4">Uncharacterized protein</fullName>
    </submittedName>
</protein>
<dbReference type="InterPro" id="IPR036322">
    <property type="entry name" value="WD40_repeat_dom_sf"/>
</dbReference>
<dbReference type="InterPro" id="IPR001680">
    <property type="entry name" value="WD40_rpt"/>
</dbReference>
<dbReference type="Gene3D" id="2.130.10.10">
    <property type="entry name" value="YVTN repeat-like/Quinoprotein amine dehydrogenase"/>
    <property type="match status" value="1"/>
</dbReference>
<dbReference type="InterPro" id="IPR050505">
    <property type="entry name" value="WDR55/POC1"/>
</dbReference>
<name>A0A9K3GPU3_9EUKA</name>
<comment type="similarity">
    <text evidence="1">Belongs to the WD repeat WDR55 family.</text>
</comment>
<reference evidence="4 5" key="1">
    <citation type="journal article" date="2018" name="PLoS ONE">
        <title>The draft genome of Kipferlia bialata reveals reductive genome evolution in fornicate parasites.</title>
        <authorList>
            <person name="Tanifuji G."/>
            <person name="Takabayashi S."/>
            <person name="Kume K."/>
            <person name="Takagi M."/>
            <person name="Nakayama T."/>
            <person name="Kamikawa R."/>
            <person name="Inagaki Y."/>
            <person name="Hashimoto T."/>
        </authorList>
    </citation>
    <scope>NUCLEOTIDE SEQUENCE [LARGE SCALE GENOMIC DNA]</scope>
    <source>
        <strain evidence="4">NY0173</strain>
    </source>
</reference>
<proteinExistence type="inferred from homology"/>
<dbReference type="SUPFAM" id="SSF50978">
    <property type="entry name" value="WD40 repeat-like"/>
    <property type="match status" value="1"/>
</dbReference>
<dbReference type="Proteomes" id="UP000265618">
    <property type="component" value="Unassembled WGS sequence"/>
</dbReference>
<evidence type="ECO:0000313" key="5">
    <source>
        <dbReference type="Proteomes" id="UP000265618"/>
    </source>
</evidence>
<gene>
    <name evidence="4" type="ORF">KIPB_013676</name>
</gene>
<evidence type="ECO:0000256" key="2">
    <source>
        <dbReference type="ARBA" id="ARBA00022574"/>
    </source>
</evidence>
<dbReference type="PANTHER" id="PTHR44019">
    <property type="entry name" value="WD REPEAT-CONTAINING PROTEIN 55"/>
    <property type="match status" value="1"/>
</dbReference>
<dbReference type="EMBL" id="BDIP01006627">
    <property type="protein sequence ID" value="GIQ90763.1"/>
    <property type="molecule type" value="Genomic_DNA"/>
</dbReference>
<sequence length="278" mass="30835">WKVTPLFRSRVHKKSVRALAFHRDGSCLASVSADGSMCVMVPIREIVKPGKAEKREGEGKEEGEGDTTPAETWRVCCRIKKCHEKRPVNALHILDQLPQADGDVPGANVPALVIVTGDDDGYINVWGIEESVMLSETEQKIDPKSVLLTSLSEGADIIYSITYSPNNRVILAVSGDGTIYMYRPTVRQSHVKLSSSKRAYRRMEVAGLDWRRWTLYDMTCTVEQEYIDVVVSREGKETEKMVGATQNGQLALFDIFKPDIRTDSFPVPGDGIESGGCI</sequence>
<dbReference type="SMART" id="SM00320">
    <property type="entry name" value="WD40"/>
    <property type="match status" value="3"/>
</dbReference>
<dbReference type="Pfam" id="PF00400">
    <property type="entry name" value="WD40"/>
    <property type="match status" value="2"/>
</dbReference>
<dbReference type="PANTHER" id="PTHR44019:SF20">
    <property type="entry name" value="WD REPEAT-CONTAINING PROTEIN 55"/>
    <property type="match status" value="1"/>
</dbReference>
<organism evidence="4 5">
    <name type="scientific">Kipferlia bialata</name>
    <dbReference type="NCBI Taxonomy" id="797122"/>
    <lineage>
        <taxon>Eukaryota</taxon>
        <taxon>Metamonada</taxon>
        <taxon>Carpediemonas-like organisms</taxon>
        <taxon>Kipferlia</taxon>
    </lineage>
</organism>
<accession>A0A9K3GPU3</accession>
<comment type="caution">
    <text evidence="4">The sequence shown here is derived from an EMBL/GenBank/DDBJ whole genome shotgun (WGS) entry which is preliminary data.</text>
</comment>
<evidence type="ECO:0000256" key="1">
    <source>
        <dbReference type="ARBA" id="ARBA00007625"/>
    </source>
</evidence>
<evidence type="ECO:0000313" key="4">
    <source>
        <dbReference type="EMBL" id="GIQ90763.1"/>
    </source>
</evidence>
<keyword evidence="3" id="KW-0677">Repeat</keyword>
<dbReference type="OrthoDB" id="10251381at2759"/>
<keyword evidence="2" id="KW-0853">WD repeat</keyword>
<dbReference type="AlphaFoldDB" id="A0A9K3GPU3"/>
<keyword evidence="5" id="KW-1185">Reference proteome</keyword>
<dbReference type="InterPro" id="IPR015943">
    <property type="entry name" value="WD40/YVTN_repeat-like_dom_sf"/>
</dbReference>